<feature type="non-terminal residue" evidence="1">
    <location>
        <position position="1"/>
    </location>
</feature>
<dbReference type="AlphaFoldDB" id="Q1RLH8"/>
<reference evidence="1" key="1">
    <citation type="journal article" date="2006" name="Dev. Biol.">
        <title>Systematic analysis of embryonic expression profiles of zinc finger genes in Ciona intestinalis.</title>
        <authorList>
            <person name="Miwata K."/>
            <person name="Chiba T."/>
            <person name="Horii R."/>
            <person name="Yamada L."/>
            <person name="Kubo A."/>
            <person name="Miyamura D."/>
            <person name="Satoh N."/>
            <person name="Satou Y."/>
        </authorList>
    </citation>
    <scope>NUCLEOTIDE SEQUENCE</scope>
</reference>
<sequence length="45" mass="5495">ADVSMCISCHMFLHEQHNPVMHIVQHHVITYRFTNTKWWLYTSHD</sequence>
<organism evidence="1">
    <name type="scientific">Ciona intestinalis</name>
    <name type="common">Transparent sea squirt</name>
    <name type="synonym">Ascidia intestinalis</name>
    <dbReference type="NCBI Taxonomy" id="7719"/>
    <lineage>
        <taxon>Eukaryota</taxon>
        <taxon>Metazoa</taxon>
        <taxon>Chordata</taxon>
        <taxon>Tunicata</taxon>
        <taxon>Ascidiacea</taxon>
        <taxon>Phlebobranchia</taxon>
        <taxon>Cionidae</taxon>
        <taxon>Ciona</taxon>
    </lineage>
</organism>
<dbReference type="EMBL" id="BR000056">
    <property type="protein sequence ID" value="FAA00087.1"/>
    <property type="molecule type" value="mRNA"/>
</dbReference>
<evidence type="ECO:0000313" key="1">
    <source>
        <dbReference type="EMBL" id="FAA00087.1"/>
    </source>
</evidence>
<accession>Q1RLH8</accession>
<feature type="non-terminal residue" evidence="1">
    <location>
        <position position="45"/>
    </location>
</feature>
<name>Q1RLH8_CIOIN</name>
<protein>
    <submittedName>
        <fullName evidence="1">Zinc finger protein</fullName>
    </submittedName>
</protein>
<gene>
    <name evidence="1" type="primary">Ci-ZF(C2H2)-47</name>
</gene>
<proteinExistence type="evidence at transcript level"/>